<evidence type="ECO:0008006" key="5">
    <source>
        <dbReference type="Google" id="ProtNLM"/>
    </source>
</evidence>
<keyword evidence="2" id="KW-0812">Transmembrane</keyword>
<evidence type="ECO:0000256" key="2">
    <source>
        <dbReference type="SAM" id="Phobius"/>
    </source>
</evidence>
<keyword evidence="2" id="KW-1133">Transmembrane helix</keyword>
<proteinExistence type="predicted"/>
<name>A0A0D9ZBC8_9ORYZ</name>
<feature type="compositionally biased region" description="Gly residues" evidence="1">
    <location>
        <begin position="86"/>
        <end position="110"/>
    </location>
</feature>
<dbReference type="HOGENOM" id="CLU_2053290_0_0_1"/>
<evidence type="ECO:0000256" key="1">
    <source>
        <dbReference type="SAM" id="MobiDB-lite"/>
    </source>
</evidence>
<evidence type="ECO:0000313" key="4">
    <source>
        <dbReference type="Proteomes" id="UP000026961"/>
    </source>
</evidence>
<feature type="region of interest" description="Disordered" evidence="1">
    <location>
        <begin position="37"/>
        <end position="120"/>
    </location>
</feature>
<protein>
    <recommendedName>
        <fullName evidence="5">Transmembrane protein</fullName>
    </recommendedName>
</protein>
<accession>A0A0D9ZBC8</accession>
<keyword evidence="2" id="KW-0472">Membrane</keyword>
<sequence>MEGGISKGTFRSVVLSFFSFFFFAISLVVVCGRPERLFPPSTLRPTARRGRQIPNSNPKSTQSPAPRSPGDPGKHPEQPELPPAQRGGGGGGVGGRGEVVGVGGGRGGWGICDDNPVEAG</sequence>
<feature type="transmembrane region" description="Helical" evidence="2">
    <location>
        <begin position="12"/>
        <end position="31"/>
    </location>
</feature>
<keyword evidence="4" id="KW-1185">Reference proteome</keyword>
<dbReference type="EnsemblPlants" id="OGLUM03G29090.1">
    <property type="protein sequence ID" value="OGLUM03G29090.1"/>
    <property type="gene ID" value="OGLUM03G29090"/>
</dbReference>
<dbReference type="AlphaFoldDB" id="A0A0D9ZBC8"/>
<reference evidence="3" key="2">
    <citation type="submission" date="2018-05" db="EMBL/GenBank/DDBJ databases">
        <title>OgluRS3 (Oryza glumaepatula Reference Sequence Version 3).</title>
        <authorList>
            <person name="Zhang J."/>
            <person name="Kudrna D."/>
            <person name="Lee S."/>
            <person name="Talag J."/>
            <person name="Welchert J."/>
            <person name="Wing R.A."/>
        </authorList>
    </citation>
    <scope>NUCLEOTIDE SEQUENCE [LARGE SCALE GENOMIC DNA]</scope>
</reference>
<feature type="compositionally biased region" description="Polar residues" evidence="1">
    <location>
        <begin position="53"/>
        <end position="65"/>
    </location>
</feature>
<dbReference type="Proteomes" id="UP000026961">
    <property type="component" value="Chromosome 3"/>
</dbReference>
<evidence type="ECO:0000313" key="3">
    <source>
        <dbReference type="EnsemblPlants" id="OGLUM03G29090.1"/>
    </source>
</evidence>
<organism evidence="3">
    <name type="scientific">Oryza glumipatula</name>
    <dbReference type="NCBI Taxonomy" id="40148"/>
    <lineage>
        <taxon>Eukaryota</taxon>
        <taxon>Viridiplantae</taxon>
        <taxon>Streptophyta</taxon>
        <taxon>Embryophyta</taxon>
        <taxon>Tracheophyta</taxon>
        <taxon>Spermatophyta</taxon>
        <taxon>Magnoliopsida</taxon>
        <taxon>Liliopsida</taxon>
        <taxon>Poales</taxon>
        <taxon>Poaceae</taxon>
        <taxon>BOP clade</taxon>
        <taxon>Oryzoideae</taxon>
        <taxon>Oryzeae</taxon>
        <taxon>Oryzinae</taxon>
        <taxon>Oryza</taxon>
    </lineage>
</organism>
<dbReference type="Gramene" id="OGLUM03G29090.1">
    <property type="protein sequence ID" value="OGLUM03G29090.1"/>
    <property type="gene ID" value="OGLUM03G29090"/>
</dbReference>
<reference evidence="3" key="1">
    <citation type="submission" date="2015-04" db="UniProtKB">
        <authorList>
            <consortium name="EnsemblPlants"/>
        </authorList>
    </citation>
    <scope>IDENTIFICATION</scope>
</reference>